<dbReference type="STRING" id="45067.Llan_2619"/>
<feature type="non-terminal residue" evidence="1">
    <location>
        <position position="1"/>
    </location>
</feature>
<name>A0A0W0V8G2_9GAMM</name>
<evidence type="ECO:0000313" key="1">
    <source>
        <dbReference type="EMBL" id="KTD15929.1"/>
    </source>
</evidence>
<dbReference type="AlphaFoldDB" id="A0A0W0V8G2"/>
<accession>A0A0W0V8G2</accession>
<sequence>HALFVVGGFAQEVDFDAGPTGAAAVGLGQLHLGGVQHGGQEQDVHQQAHQGGDAALVALDVEVFPVKRV</sequence>
<dbReference type="PATRIC" id="fig|45067.4.peg.2752"/>
<organism evidence="1 2">
    <name type="scientific">Legionella lansingensis</name>
    <dbReference type="NCBI Taxonomy" id="45067"/>
    <lineage>
        <taxon>Bacteria</taxon>
        <taxon>Pseudomonadati</taxon>
        <taxon>Pseudomonadota</taxon>
        <taxon>Gammaproteobacteria</taxon>
        <taxon>Legionellales</taxon>
        <taxon>Legionellaceae</taxon>
        <taxon>Legionella</taxon>
    </lineage>
</organism>
<comment type="caution">
    <text evidence="1">The sequence shown here is derived from an EMBL/GenBank/DDBJ whole genome shotgun (WGS) entry which is preliminary data.</text>
</comment>
<protein>
    <submittedName>
        <fullName evidence="1">Uncharacterized protein</fullName>
    </submittedName>
</protein>
<keyword evidence="2" id="KW-1185">Reference proteome</keyword>
<proteinExistence type="predicted"/>
<reference evidence="1 2" key="1">
    <citation type="submission" date="2015-11" db="EMBL/GenBank/DDBJ databases">
        <title>Genomic analysis of 38 Legionella species identifies large and diverse effector repertoires.</title>
        <authorList>
            <person name="Burstein D."/>
            <person name="Amaro F."/>
            <person name="Zusman T."/>
            <person name="Lifshitz Z."/>
            <person name="Cohen O."/>
            <person name="Gilbert J.A."/>
            <person name="Pupko T."/>
            <person name="Shuman H.A."/>
            <person name="Segal G."/>
        </authorList>
    </citation>
    <scope>NUCLEOTIDE SEQUENCE [LARGE SCALE GENOMIC DNA]</scope>
    <source>
        <strain evidence="1 2">ATCC 49751</strain>
    </source>
</reference>
<gene>
    <name evidence="1" type="ORF">Llan_2619</name>
</gene>
<dbReference type="Proteomes" id="UP000054869">
    <property type="component" value="Unassembled WGS sequence"/>
</dbReference>
<dbReference type="EMBL" id="LNYI01000073">
    <property type="protein sequence ID" value="KTD15929.1"/>
    <property type="molecule type" value="Genomic_DNA"/>
</dbReference>
<evidence type="ECO:0000313" key="2">
    <source>
        <dbReference type="Proteomes" id="UP000054869"/>
    </source>
</evidence>